<reference evidence="14 15" key="1">
    <citation type="submission" date="2013-08" db="EMBL/GenBank/DDBJ databases">
        <authorList>
            <person name="Weinstock G."/>
            <person name="Sodergren E."/>
            <person name="Wylie T."/>
            <person name="Fulton L."/>
            <person name="Fulton R."/>
            <person name="Fronick C."/>
            <person name="O'Laughlin M."/>
            <person name="Godfrey J."/>
            <person name="Miner T."/>
            <person name="Herter B."/>
            <person name="Appelbaum E."/>
            <person name="Cordes M."/>
            <person name="Lek S."/>
            <person name="Wollam A."/>
            <person name="Pepin K.H."/>
            <person name="Palsikar V.B."/>
            <person name="Mitreva M."/>
            <person name="Wilson R.K."/>
        </authorList>
    </citation>
    <scope>NUCLEOTIDE SEQUENCE [LARGE SCALE GENOMIC DNA]</scope>
    <source>
        <strain evidence="14 15">ATCC 12856</strain>
    </source>
</reference>
<dbReference type="InterPro" id="IPR004089">
    <property type="entry name" value="MCPsignal_dom"/>
</dbReference>
<feature type="domain" description="Methyl-accepting transducer" evidence="12">
    <location>
        <begin position="385"/>
        <end position="642"/>
    </location>
</feature>
<dbReference type="HOGENOM" id="CLU_000445_107_19_9"/>
<keyword evidence="10" id="KW-0175">Coiled coil</keyword>
<dbReference type="eggNOG" id="COG0840">
    <property type="taxonomic scope" value="Bacteria"/>
</dbReference>
<dbReference type="Pfam" id="PF00015">
    <property type="entry name" value="MCPsignal"/>
    <property type="match status" value="1"/>
</dbReference>
<dbReference type="CDD" id="cd11386">
    <property type="entry name" value="MCP_signal"/>
    <property type="match status" value="1"/>
</dbReference>
<protein>
    <submittedName>
        <fullName evidence="14">Methyl-accepting chemotaxis protein signaling domain protein</fullName>
    </submittedName>
</protein>
<sequence length="672" mass="73785">MGTLVLEGNGMKSLKVKLNVVMCLLVTAFLFAVTIISHNESRKEIMKGYDEQAYTKLKLLITSIDAWLTENQHVITIVAEDSKVTHAESIDSRNSYLLQILKQNPLYESLAFFDNKGEIFLPPKINEAYKQLNISERSHFQRTMQGEFVITDPMVSKGTGNLAIILTAPVKRDGVVIGGIAASIPLNALMDLVMEEKLGETGYPFVFIKSGLQIAHKNNEQVMKRNMYKTDIPELATMANRAMKGETGKIEYVKDGEGKYGYFSKAKKVDWGIAITLPVGEAEQGVYKLFYRNLLISSVGLLIFIIVMSWMASKIVRPIRSLNESVRHIANGDLSYPIASSTSKDEVGQLTQGFSQMAEHMSTVLSEVKQSTYTLGDSAHALHLANEEMKASSEQVAITMNEFTNGTNEIASSIQNTAGDVEDMNLSIQAMSNVFSDIQNGSKQAQLASAEGLENASATFTRIQRVAKTIEDNVESIRQLNEKTKDIEGIVTVITSIANQTNLLALNATIEAARAGEQGKGFAVVADEVRKLAEQTAAAVNGISDIVSENQRQIRHVVAVSEEGMSEVIEGSQSVQRMNDTFHAITDKVGKIDESIQQFSKLLASLAEKSILISQNVENVSSITEQFSAGAEEINASSEEQLSTVKNLMKNTEQLETMSEDLTAMVNRFKTS</sequence>
<feature type="domain" description="HAMP" evidence="13">
    <location>
        <begin position="313"/>
        <end position="366"/>
    </location>
</feature>
<dbReference type="Gene3D" id="1.10.287.950">
    <property type="entry name" value="Methyl-accepting chemotaxis protein"/>
    <property type="match status" value="1"/>
</dbReference>
<evidence type="ECO:0000256" key="3">
    <source>
        <dbReference type="ARBA" id="ARBA00022500"/>
    </source>
</evidence>
<evidence type="ECO:0000256" key="11">
    <source>
        <dbReference type="SAM" id="Phobius"/>
    </source>
</evidence>
<dbReference type="PANTHER" id="PTHR32089:SF112">
    <property type="entry name" value="LYSOZYME-LIKE PROTEIN-RELATED"/>
    <property type="match status" value="1"/>
</dbReference>
<keyword evidence="5 11" id="KW-1133">Transmembrane helix</keyword>
<dbReference type="PROSITE" id="PS50885">
    <property type="entry name" value="HAMP"/>
    <property type="match status" value="1"/>
</dbReference>
<evidence type="ECO:0000259" key="13">
    <source>
        <dbReference type="PROSITE" id="PS50885"/>
    </source>
</evidence>
<dbReference type="AlphaFoldDB" id="U1WR00"/>
<evidence type="ECO:0000256" key="9">
    <source>
        <dbReference type="PROSITE-ProRule" id="PRU00284"/>
    </source>
</evidence>
<dbReference type="Proteomes" id="UP000016511">
    <property type="component" value="Unassembled WGS sequence"/>
</dbReference>
<evidence type="ECO:0000256" key="2">
    <source>
        <dbReference type="ARBA" id="ARBA00022475"/>
    </source>
</evidence>
<dbReference type="EMBL" id="AWSJ01000055">
    <property type="protein sequence ID" value="ERI11044.1"/>
    <property type="molecule type" value="Genomic_DNA"/>
</dbReference>
<comment type="caution">
    <text evidence="14">The sequence shown here is derived from an EMBL/GenBank/DDBJ whole genome shotgun (WGS) entry which is preliminary data.</text>
</comment>
<gene>
    <name evidence="14" type="ORF">HMPREF0083_00856</name>
</gene>
<dbReference type="InterPro" id="IPR029151">
    <property type="entry name" value="Sensor-like_sf"/>
</dbReference>
<keyword evidence="3" id="KW-0145">Chemotaxis</keyword>
<dbReference type="Gene3D" id="3.30.450.20">
    <property type="entry name" value="PAS domain"/>
    <property type="match status" value="1"/>
</dbReference>
<dbReference type="CDD" id="cd12912">
    <property type="entry name" value="PDC2_MCP_like"/>
    <property type="match status" value="1"/>
</dbReference>
<dbReference type="GO" id="GO:0007165">
    <property type="term" value="P:signal transduction"/>
    <property type="evidence" value="ECO:0007669"/>
    <property type="project" value="UniProtKB-KW"/>
</dbReference>
<dbReference type="PANTHER" id="PTHR32089">
    <property type="entry name" value="METHYL-ACCEPTING CHEMOTAXIS PROTEIN MCPB"/>
    <property type="match status" value="1"/>
</dbReference>
<dbReference type="PROSITE" id="PS50111">
    <property type="entry name" value="CHEMOTAXIS_TRANSDUC_2"/>
    <property type="match status" value="1"/>
</dbReference>
<evidence type="ECO:0000256" key="7">
    <source>
        <dbReference type="ARBA" id="ARBA00023224"/>
    </source>
</evidence>
<proteinExistence type="inferred from homology"/>
<keyword evidence="2" id="KW-1003">Cell membrane</keyword>
<organism evidence="14 15">
    <name type="scientific">Aneurinibacillus aneurinilyticus ATCC 12856</name>
    <dbReference type="NCBI Taxonomy" id="649747"/>
    <lineage>
        <taxon>Bacteria</taxon>
        <taxon>Bacillati</taxon>
        <taxon>Bacillota</taxon>
        <taxon>Bacilli</taxon>
        <taxon>Bacillales</taxon>
        <taxon>Paenibacillaceae</taxon>
        <taxon>Aneurinibacillus group</taxon>
        <taxon>Aneurinibacillus</taxon>
    </lineage>
</organism>
<dbReference type="GO" id="GO:0005886">
    <property type="term" value="C:plasma membrane"/>
    <property type="evidence" value="ECO:0007669"/>
    <property type="project" value="UniProtKB-SubCell"/>
</dbReference>
<evidence type="ECO:0000313" key="14">
    <source>
        <dbReference type="EMBL" id="ERI11044.1"/>
    </source>
</evidence>
<dbReference type="InterPro" id="IPR033479">
    <property type="entry name" value="dCache_1"/>
</dbReference>
<evidence type="ECO:0000313" key="15">
    <source>
        <dbReference type="Proteomes" id="UP000016511"/>
    </source>
</evidence>
<keyword evidence="7 9" id="KW-0807">Transducer</keyword>
<dbReference type="Pfam" id="PF00672">
    <property type="entry name" value="HAMP"/>
    <property type="match status" value="1"/>
</dbReference>
<keyword evidence="6 11" id="KW-0472">Membrane</keyword>
<evidence type="ECO:0000256" key="5">
    <source>
        <dbReference type="ARBA" id="ARBA00022989"/>
    </source>
</evidence>
<name>U1WR00_ANEAE</name>
<dbReference type="STRING" id="649747.HMPREF0083_00856"/>
<keyword evidence="15" id="KW-1185">Reference proteome</keyword>
<dbReference type="CDD" id="cd06225">
    <property type="entry name" value="HAMP"/>
    <property type="match status" value="1"/>
</dbReference>
<comment type="subcellular location">
    <subcellularLocation>
        <location evidence="1">Cell membrane</location>
        <topology evidence="1">Multi-pass membrane protein</topology>
    </subcellularLocation>
</comment>
<evidence type="ECO:0000256" key="1">
    <source>
        <dbReference type="ARBA" id="ARBA00004651"/>
    </source>
</evidence>
<dbReference type="Pfam" id="PF02743">
    <property type="entry name" value="dCache_1"/>
    <property type="match status" value="1"/>
</dbReference>
<evidence type="ECO:0000256" key="4">
    <source>
        <dbReference type="ARBA" id="ARBA00022692"/>
    </source>
</evidence>
<dbReference type="Gene3D" id="6.10.340.10">
    <property type="match status" value="1"/>
</dbReference>
<dbReference type="CDD" id="cd12914">
    <property type="entry name" value="PDC1_DGC_like"/>
    <property type="match status" value="1"/>
</dbReference>
<feature type="transmembrane region" description="Helical" evidence="11">
    <location>
        <begin position="18"/>
        <end position="37"/>
    </location>
</feature>
<accession>U1WR00</accession>
<dbReference type="GO" id="GO:0006935">
    <property type="term" value="P:chemotaxis"/>
    <property type="evidence" value="ECO:0007669"/>
    <property type="project" value="UniProtKB-KW"/>
</dbReference>
<feature type="coiled-coil region" evidence="10">
    <location>
        <begin position="635"/>
        <end position="665"/>
    </location>
</feature>
<dbReference type="SUPFAM" id="SSF58104">
    <property type="entry name" value="Methyl-accepting chemotaxis protein (MCP) signaling domain"/>
    <property type="match status" value="1"/>
</dbReference>
<dbReference type="SUPFAM" id="SSF103190">
    <property type="entry name" value="Sensory domain-like"/>
    <property type="match status" value="1"/>
</dbReference>
<dbReference type="PATRIC" id="fig|649747.3.peg.776"/>
<keyword evidence="4 11" id="KW-0812">Transmembrane</keyword>
<evidence type="ECO:0000259" key="12">
    <source>
        <dbReference type="PROSITE" id="PS50111"/>
    </source>
</evidence>
<feature type="transmembrane region" description="Helical" evidence="11">
    <location>
        <begin position="294"/>
        <end position="312"/>
    </location>
</feature>
<evidence type="ECO:0000256" key="6">
    <source>
        <dbReference type="ARBA" id="ARBA00023136"/>
    </source>
</evidence>
<dbReference type="InterPro" id="IPR003660">
    <property type="entry name" value="HAMP_dom"/>
</dbReference>
<dbReference type="SMART" id="SM00283">
    <property type="entry name" value="MA"/>
    <property type="match status" value="1"/>
</dbReference>
<evidence type="ECO:0000256" key="10">
    <source>
        <dbReference type="SAM" id="Coils"/>
    </source>
</evidence>
<evidence type="ECO:0000256" key="8">
    <source>
        <dbReference type="ARBA" id="ARBA00029447"/>
    </source>
</evidence>
<dbReference type="SMART" id="SM00304">
    <property type="entry name" value="HAMP"/>
    <property type="match status" value="1"/>
</dbReference>
<comment type="similarity">
    <text evidence="8">Belongs to the methyl-accepting chemotaxis (MCP) protein family.</text>
</comment>